<dbReference type="Proteomes" id="UP000053800">
    <property type="component" value="Unassembled WGS sequence"/>
</dbReference>
<gene>
    <name evidence="4" type="ORF">I314_01646</name>
</gene>
<dbReference type="EMBL" id="KN848891">
    <property type="protein sequence ID" value="KIR68152.1"/>
    <property type="molecule type" value="Genomic_DNA"/>
</dbReference>
<keyword evidence="5" id="KW-1185">Reference proteome</keyword>
<dbReference type="InterPro" id="IPR036864">
    <property type="entry name" value="Zn2-C6_fun-type_DNA-bd_sf"/>
</dbReference>
<protein>
    <recommendedName>
        <fullName evidence="3">Zn(2)-C6 fungal-type domain-containing protein</fullName>
    </recommendedName>
</protein>
<dbReference type="CDD" id="cd00067">
    <property type="entry name" value="GAL4"/>
    <property type="match status" value="1"/>
</dbReference>
<keyword evidence="1" id="KW-0539">Nucleus</keyword>
<evidence type="ECO:0000256" key="2">
    <source>
        <dbReference type="SAM" id="MobiDB-lite"/>
    </source>
</evidence>
<evidence type="ECO:0000313" key="4">
    <source>
        <dbReference type="EMBL" id="KIR68152.1"/>
    </source>
</evidence>
<dbReference type="CDD" id="cd12148">
    <property type="entry name" value="fungal_TF_MHR"/>
    <property type="match status" value="1"/>
</dbReference>
<reference evidence="4 5" key="1">
    <citation type="submission" date="2015-01" db="EMBL/GenBank/DDBJ databases">
        <title>The Genome Sequence of Cryptococcus gattii CA1873.</title>
        <authorList>
            <consortium name="The Broad Institute Genomics Platform"/>
            <person name="Cuomo C."/>
            <person name="Litvintseva A."/>
            <person name="Chen Y."/>
            <person name="Heitman J."/>
            <person name="Sun S."/>
            <person name="Springer D."/>
            <person name="Dromer F."/>
            <person name="Young S."/>
            <person name="Zeng Q."/>
            <person name="Gargeya S."/>
            <person name="Abouelleil A."/>
            <person name="Alvarado L."/>
            <person name="Chapman S.B."/>
            <person name="Gainer-Dewar J."/>
            <person name="Goldberg J."/>
            <person name="Griggs A."/>
            <person name="Gujja S."/>
            <person name="Hansen M."/>
            <person name="Howarth C."/>
            <person name="Imamovic A."/>
            <person name="Larimer J."/>
            <person name="Murphy C."/>
            <person name="Naylor J."/>
            <person name="Pearson M."/>
            <person name="Priest M."/>
            <person name="Roberts A."/>
            <person name="Saif S."/>
            <person name="Shea T."/>
            <person name="Sykes S."/>
            <person name="Wortman J."/>
            <person name="Nusbaum C."/>
            <person name="Birren B."/>
        </authorList>
    </citation>
    <scope>NUCLEOTIDE SEQUENCE [LARGE SCALE GENOMIC DNA]</scope>
    <source>
        <strain evidence="4 5">CA1873</strain>
    </source>
</reference>
<accession>A0ABR5BGF1</accession>
<feature type="region of interest" description="Disordered" evidence="2">
    <location>
        <begin position="63"/>
        <end position="88"/>
    </location>
</feature>
<proteinExistence type="predicted"/>
<evidence type="ECO:0000256" key="1">
    <source>
        <dbReference type="ARBA" id="ARBA00023242"/>
    </source>
</evidence>
<dbReference type="PANTHER" id="PTHR31668">
    <property type="entry name" value="GLUCOSE TRANSPORT TRANSCRIPTION REGULATOR RGT1-RELATED-RELATED"/>
    <property type="match status" value="1"/>
</dbReference>
<name>A0ABR5BGF1_CRYGA</name>
<organism evidence="4 5">
    <name type="scientific">Cryptococcus bacillisporus CA1873</name>
    <dbReference type="NCBI Taxonomy" id="1296111"/>
    <lineage>
        <taxon>Eukaryota</taxon>
        <taxon>Fungi</taxon>
        <taxon>Dikarya</taxon>
        <taxon>Basidiomycota</taxon>
        <taxon>Agaricomycotina</taxon>
        <taxon>Tremellomycetes</taxon>
        <taxon>Tremellales</taxon>
        <taxon>Cryptococcaceae</taxon>
        <taxon>Cryptococcus</taxon>
        <taxon>Cryptococcus gattii species complex</taxon>
    </lineage>
</organism>
<dbReference type="InterPro" id="IPR001138">
    <property type="entry name" value="Zn2Cys6_DnaBD"/>
</dbReference>
<evidence type="ECO:0000259" key="3">
    <source>
        <dbReference type="PROSITE" id="PS50048"/>
    </source>
</evidence>
<sequence length="566" mass="62959">MSDDAEKRPSNQVCDWCRRQKVKCKELEGSNADAARHLNLEPTCQRCYRRKERCTFTYSLKKPGRPSSVHTRLSRSSRSASPVQRVSTTPVNRAIRTMTDIGEILSSGALVSNDCSGADGDSVPAQVSGSVTLPIDDQENVNRLTSQRAIDGANNNRTDDLVSALQQSTPIFQFPPDHFANATLPLNIAGWTSYAFRSPGEIRPSDNSTSRTTFFDTPSTTQALAEDDQPQFPGNSPSEASILASLKATNEPESFMPIDVIAPWSDICFFLSFHQPTLSMLGSVILDLISTQATQDLTSTDMLAAEARRLVYTLRVNQAEPKEGMNLIEREICHRMYWEVVAIEKTLALNGAPIMLSEMEGVPPLPMAVDDEYISEESHFPQPFGKRSYMTGFVIVTRIFRLLGQCLRRHRMFLCEKDQSPDTKGSLRWIEQALEELETLTDDVPVTAAFDAAQQEPWWGIQCANIHITALCVQFACIDFRSALSPGYDSPPQRQITARKAYDILSSIPIECLASNGQSVRGKILRVVLSLLSFAPDPSDISGNVWDWWNLYHSVHFIQAVPEASD</sequence>
<evidence type="ECO:0000313" key="5">
    <source>
        <dbReference type="Proteomes" id="UP000053800"/>
    </source>
</evidence>
<dbReference type="InterPro" id="IPR050797">
    <property type="entry name" value="Carb_Metab_Trans_Reg"/>
</dbReference>
<dbReference type="Gene3D" id="4.10.240.10">
    <property type="entry name" value="Zn(2)-C6 fungal-type DNA-binding domain"/>
    <property type="match status" value="1"/>
</dbReference>
<dbReference type="SUPFAM" id="SSF57701">
    <property type="entry name" value="Zn2/Cys6 DNA-binding domain"/>
    <property type="match status" value="1"/>
</dbReference>
<dbReference type="PROSITE" id="PS50048">
    <property type="entry name" value="ZN2_CY6_FUNGAL_2"/>
    <property type="match status" value="1"/>
</dbReference>
<feature type="compositionally biased region" description="Polar residues" evidence="2">
    <location>
        <begin position="68"/>
        <end position="88"/>
    </location>
</feature>
<feature type="domain" description="Zn(2)-C6 fungal-type" evidence="3">
    <location>
        <begin position="13"/>
        <end position="56"/>
    </location>
</feature>